<feature type="compositionally biased region" description="Acidic residues" evidence="1">
    <location>
        <begin position="309"/>
        <end position="324"/>
    </location>
</feature>
<feature type="compositionally biased region" description="Acidic residues" evidence="1">
    <location>
        <begin position="531"/>
        <end position="540"/>
    </location>
</feature>
<feature type="compositionally biased region" description="Basic and acidic residues" evidence="1">
    <location>
        <begin position="325"/>
        <end position="334"/>
    </location>
</feature>
<dbReference type="STRING" id="68775.A0A5C3LR18"/>
<accession>A0A5C3LR18</accession>
<feature type="compositionally biased region" description="Polar residues" evidence="1">
    <location>
        <begin position="68"/>
        <end position="94"/>
    </location>
</feature>
<dbReference type="InterPro" id="IPR057402">
    <property type="entry name" value="AIM3_BBC1_C"/>
</dbReference>
<evidence type="ECO:0000313" key="4">
    <source>
        <dbReference type="Proteomes" id="UP000308652"/>
    </source>
</evidence>
<feature type="compositionally biased region" description="Low complexity" evidence="1">
    <location>
        <begin position="817"/>
        <end position="832"/>
    </location>
</feature>
<dbReference type="PANTHER" id="PTHR35711:SF1">
    <property type="entry name" value="ECTODERMAL, ISOFORM F"/>
    <property type="match status" value="1"/>
</dbReference>
<feature type="compositionally biased region" description="Basic and acidic residues" evidence="1">
    <location>
        <begin position="142"/>
        <end position="159"/>
    </location>
</feature>
<evidence type="ECO:0000313" key="3">
    <source>
        <dbReference type="EMBL" id="TFK34773.1"/>
    </source>
</evidence>
<feature type="compositionally biased region" description="Basic and acidic residues" evidence="1">
    <location>
        <begin position="893"/>
        <end position="903"/>
    </location>
</feature>
<feature type="compositionally biased region" description="Basic and acidic residues" evidence="1">
    <location>
        <begin position="1037"/>
        <end position="1051"/>
    </location>
</feature>
<feature type="compositionally biased region" description="Basic and acidic residues" evidence="1">
    <location>
        <begin position="851"/>
        <end position="862"/>
    </location>
</feature>
<feature type="compositionally biased region" description="Basic and acidic residues" evidence="1">
    <location>
        <begin position="632"/>
        <end position="644"/>
    </location>
</feature>
<dbReference type="OrthoDB" id="207120at2759"/>
<keyword evidence="4" id="KW-1185">Reference proteome</keyword>
<organism evidence="3 4">
    <name type="scientific">Crucibulum laeve</name>
    <dbReference type="NCBI Taxonomy" id="68775"/>
    <lineage>
        <taxon>Eukaryota</taxon>
        <taxon>Fungi</taxon>
        <taxon>Dikarya</taxon>
        <taxon>Basidiomycota</taxon>
        <taxon>Agaricomycotina</taxon>
        <taxon>Agaricomycetes</taxon>
        <taxon>Agaricomycetidae</taxon>
        <taxon>Agaricales</taxon>
        <taxon>Agaricineae</taxon>
        <taxon>Nidulariaceae</taxon>
        <taxon>Crucibulum</taxon>
    </lineage>
</organism>
<feature type="compositionally biased region" description="Acidic residues" evidence="1">
    <location>
        <begin position="786"/>
        <end position="798"/>
    </location>
</feature>
<reference evidence="3 4" key="1">
    <citation type="journal article" date="2019" name="Nat. Ecol. Evol.">
        <title>Megaphylogeny resolves global patterns of mushroom evolution.</title>
        <authorList>
            <person name="Varga T."/>
            <person name="Krizsan K."/>
            <person name="Foldi C."/>
            <person name="Dima B."/>
            <person name="Sanchez-Garcia M."/>
            <person name="Sanchez-Ramirez S."/>
            <person name="Szollosi G.J."/>
            <person name="Szarkandi J.G."/>
            <person name="Papp V."/>
            <person name="Albert L."/>
            <person name="Andreopoulos W."/>
            <person name="Angelini C."/>
            <person name="Antonin V."/>
            <person name="Barry K.W."/>
            <person name="Bougher N.L."/>
            <person name="Buchanan P."/>
            <person name="Buyck B."/>
            <person name="Bense V."/>
            <person name="Catcheside P."/>
            <person name="Chovatia M."/>
            <person name="Cooper J."/>
            <person name="Damon W."/>
            <person name="Desjardin D."/>
            <person name="Finy P."/>
            <person name="Geml J."/>
            <person name="Haridas S."/>
            <person name="Hughes K."/>
            <person name="Justo A."/>
            <person name="Karasinski D."/>
            <person name="Kautmanova I."/>
            <person name="Kiss B."/>
            <person name="Kocsube S."/>
            <person name="Kotiranta H."/>
            <person name="LaButti K.M."/>
            <person name="Lechner B.E."/>
            <person name="Liimatainen K."/>
            <person name="Lipzen A."/>
            <person name="Lukacs Z."/>
            <person name="Mihaltcheva S."/>
            <person name="Morgado L.N."/>
            <person name="Niskanen T."/>
            <person name="Noordeloos M.E."/>
            <person name="Ohm R.A."/>
            <person name="Ortiz-Santana B."/>
            <person name="Ovrebo C."/>
            <person name="Racz N."/>
            <person name="Riley R."/>
            <person name="Savchenko A."/>
            <person name="Shiryaev A."/>
            <person name="Soop K."/>
            <person name="Spirin V."/>
            <person name="Szebenyi C."/>
            <person name="Tomsovsky M."/>
            <person name="Tulloss R.E."/>
            <person name="Uehling J."/>
            <person name="Grigoriev I.V."/>
            <person name="Vagvolgyi C."/>
            <person name="Papp T."/>
            <person name="Martin F.M."/>
            <person name="Miettinen O."/>
            <person name="Hibbett D.S."/>
            <person name="Nagy L.G."/>
        </authorList>
    </citation>
    <scope>NUCLEOTIDE SEQUENCE [LARGE SCALE GENOMIC DNA]</scope>
    <source>
        <strain evidence="3 4">CBS 166.37</strain>
    </source>
</reference>
<feature type="compositionally biased region" description="Acidic residues" evidence="1">
    <location>
        <begin position="1006"/>
        <end position="1015"/>
    </location>
</feature>
<feature type="compositionally biased region" description="Acidic residues" evidence="1">
    <location>
        <begin position="181"/>
        <end position="190"/>
    </location>
</feature>
<dbReference type="Pfam" id="PF25459">
    <property type="entry name" value="AIM3_BBC1_C"/>
    <property type="match status" value="1"/>
</dbReference>
<feature type="region of interest" description="Disordered" evidence="1">
    <location>
        <begin position="233"/>
        <end position="1210"/>
    </location>
</feature>
<dbReference type="EMBL" id="ML213628">
    <property type="protein sequence ID" value="TFK34773.1"/>
    <property type="molecule type" value="Genomic_DNA"/>
</dbReference>
<feature type="domain" description="BBC1/AIM3 cysteine proteinase-fold" evidence="2">
    <location>
        <begin position="1208"/>
        <end position="1377"/>
    </location>
</feature>
<name>A0A5C3LR18_9AGAR</name>
<dbReference type="Proteomes" id="UP000308652">
    <property type="component" value="Unassembled WGS sequence"/>
</dbReference>
<feature type="compositionally biased region" description="Basic and acidic residues" evidence="1">
    <location>
        <begin position="194"/>
        <end position="207"/>
    </location>
</feature>
<feature type="compositionally biased region" description="Polar residues" evidence="1">
    <location>
        <begin position="804"/>
        <end position="815"/>
    </location>
</feature>
<feature type="compositionally biased region" description="Low complexity" evidence="1">
    <location>
        <begin position="162"/>
        <end position="175"/>
    </location>
</feature>
<proteinExistence type="predicted"/>
<sequence>MARLGGARVGMGPPVFGAKPPVAKKPSLDVKEESPKAVETPKEEEVKIVEEPTEHITEEVASPDAPTEPTTVRKNSESASLLSVDSENQVRSPPSTMPVPAVPRRTAPPRRKAKSPAPPTTAEEEVNEESVAATEVPPPTAESKETGIEDAEAPVKSEELEVVVPEAAPAVEAAPISLEEPKDEVEEEVASPEPTKHKSEVQDKESTEVIAASTEPVKEAELVAAVEQTVAEVAEETEEEGDEVRRKRVAEKLAKMGGINPFAAPRPPQRKPSTSSEDSPPTSPPAVKRDSVGSIEIPKRKGSQHVADVPEEVDAEEEGEEEVDDTHGKSKADISEGPAEETVEEAPPVAELTEEEEEEARRKRVAEKLAKMGGINPFSMPPQRKPSSSSEDVVSPTARSPPVKRGSVDYLSAPHYTEPTRKPSAESSTLIEEPKAEVATVTNDRTHSSEVKDTKENEDSAQDESRSSSFVKQTVELDRYDSDEDVDEQENDEDPLIVSERDETTLNVSKPAVKEAPSHERHDESLKLSYDEVEEEEDVDTPPVPAVLSEKSSTYSPVPVDPATASSPIRSPTYAVARDEELDRVPSPAGRPVPPPRRFVPPPPDDGYDDEDDSDDGASDQMAASTLFIPPPREHGRTLQHDEYASAQGGDVDTDNESVAIPIPHRRPTGDLSHSQTLSAADSDAEYQHHTASRPRRSIPQPPSASISDAETDSDYGGEALPTRPRRSLAGTPDIPLIVRPPASNAPPTIDERTPVIRPHHAHSIPSPPQQEPLGHSPPIVSLSESDQEILDEEEGDPIDPSFHSPSRQTSTINLRASASTQASSQPSSQPTSSPPSASPAQPDNGEDEESSRRRTIAERMAKLGGIKFGAAPIPASISRRVPSNIQDEESESKEQQDQRPDSEQQQEQPTEELTEEEEERARKARIAAKLAGMGGMRIGMMPGAMPPPRSHAFRDQPTPSSPAPAPPQRAVPPTRAPPPPQPSAHEEDSEPESAASEDGVKVEAEESEIEELSYEEVAAAEADEEEAPPVPSRGPHRQDSSSTHTRESTETRTPSIHSGRPPVPTGLPMRKPSIGAPTPKSPTRGESGDSGFGSRQRSVHKPHSEYVMVDEPRSLEETVEQAEEVPLPPARPTSRVPPSRGAPAPPTPAAEDSISSQWELPSIPSSSLEFGSGGDLSLSWSEAGESENEQTSSPPPPPPPQKQISAPPQAEVPLSADDLIAVWGRVGVQICEVATTLFEKSKKTLVGDGTYGGFVDAVFREVPNASLPSPTSTYGYLVYHQSSNSVLKRASEIMPGDIVVLQEAKLKGHKGLQTYSQSVGMGGESVLGVVSEFEPKKSKVRVFQANQHVGQQTVEAISYRLEDLKSGNVKVYRVLEA</sequence>
<evidence type="ECO:0000259" key="2">
    <source>
        <dbReference type="Pfam" id="PF25459"/>
    </source>
</evidence>
<feature type="compositionally biased region" description="Acidic residues" evidence="1">
    <location>
        <begin position="233"/>
        <end position="242"/>
    </location>
</feature>
<feature type="compositionally biased region" description="Basic and acidic residues" evidence="1">
    <location>
        <begin position="512"/>
        <end position="530"/>
    </location>
</feature>
<feature type="compositionally biased region" description="Acidic residues" evidence="1">
    <location>
        <begin position="606"/>
        <end position="618"/>
    </location>
</feature>
<feature type="compositionally biased region" description="Pro residues" evidence="1">
    <location>
        <begin position="960"/>
        <end position="983"/>
    </location>
</feature>
<feature type="compositionally biased region" description="Acidic residues" evidence="1">
    <location>
        <begin position="910"/>
        <end position="919"/>
    </location>
</feature>
<feature type="compositionally biased region" description="Basic and acidic residues" evidence="1">
    <location>
        <begin position="26"/>
        <end position="58"/>
    </location>
</feature>
<protein>
    <recommendedName>
        <fullName evidence="2">BBC1/AIM3 cysteine proteinase-fold domain-containing protein</fullName>
    </recommendedName>
</protein>
<dbReference type="PANTHER" id="PTHR35711">
    <property type="entry name" value="EXPRESSED PROTEIN"/>
    <property type="match status" value="1"/>
</dbReference>
<feature type="compositionally biased region" description="Acidic residues" evidence="1">
    <location>
        <begin position="481"/>
        <end position="495"/>
    </location>
</feature>
<feature type="compositionally biased region" description="Pro residues" evidence="1">
    <location>
        <begin position="589"/>
        <end position="605"/>
    </location>
</feature>
<feature type="compositionally biased region" description="Basic and acidic residues" evidence="1">
    <location>
        <begin position="444"/>
        <end position="466"/>
    </location>
</feature>
<gene>
    <name evidence="3" type="ORF">BDQ12DRAFT_338071</name>
</gene>
<evidence type="ECO:0000256" key="1">
    <source>
        <dbReference type="SAM" id="MobiDB-lite"/>
    </source>
</evidence>
<feature type="region of interest" description="Disordered" evidence="1">
    <location>
        <begin position="1"/>
        <end position="208"/>
    </location>
</feature>
<feature type="compositionally biased region" description="Polar residues" evidence="1">
    <location>
        <begin position="1154"/>
        <end position="1170"/>
    </location>
</feature>